<evidence type="ECO:0000256" key="10">
    <source>
        <dbReference type="ARBA" id="ARBA00023170"/>
    </source>
</evidence>
<dbReference type="PRINTS" id="PR00660">
    <property type="entry name" value="ERLUMENR"/>
</dbReference>
<evidence type="ECO:0000256" key="8">
    <source>
        <dbReference type="ARBA" id="ARBA00022989"/>
    </source>
</evidence>
<keyword evidence="8 11" id="KW-1133">Transmembrane helix</keyword>
<feature type="transmembrane region" description="Helical" evidence="11">
    <location>
        <begin position="98"/>
        <end position="114"/>
    </location>
</feature>
<reference evidence="12 13" key="1">
    <citation type="submission" date="2023-09" db="EMBL/GenBank/DDBJ databases">
        <title>Pangenome analysis of Batrachochytrium dendrobatidis and related Chytrids.</title>
        <authorList>
            <person name="Yacoub M.N."/>
            <person name="Stajich J.E."/>
            <person name="James T.Y."/>
        </authorList>
    </citation>
    <scope>NUCLEOTIDE SEQUENCE [LARGE SCALE GENOMIC DNA]</scope>
    <source>
        <strain evidence="12 13">JEL0888</strain>
    </source>
</reference>
<organism evidence="12 13">
    <name type="scientific">Polyrhizophydium stewartii</name>
    <dbReference type="NCBI Taxonomy" id="2732419"/>
    <lineage>
        <taxon>Eukaryota</taxon>
        <taxon>Fungi</taxon>
        <taxon>Fungi incertae sedis</taxon>
        <taxon>Chytridiomycota</taxon>
        <taxon>Chytridiomycota incertae sedis</taxon>
        <taxon>Chytridiomycetes</taxon>
        <taxon>Rhizophydiales</taxon>
        <taxon>Rhizophydiales incertae sedis</taxon>
        <taxon>Polyrhizophydium</taxon>
    </lineage>
</organism>
<sequence>MNIFQIAADLLHLGSILILLLKIYTTRSAAGISFKTQLLYSIVFLTRYEDLFMLHFKSIYLTVMKLFFITTSVLVLYLMKVRFKASWDPALDTFRIEFLLIPCLVLAVLVHPAGNIYVEIPWAFSIFLEAVASLPQLFQLSRTGEAETITAHYMFALGGYRFLYIFNWAYKYMTDPNWHDWISVAAGVVQTIIYIDFFYVYFTKVMRGKKFRLPA</sequence>
<evidence type="ECO:0000256" key="7">
    <source>
        <dbReference type="ARBA" id="ARBA00022927"/>
    </source>
</evidence>
<evidence type="ECO:0000256" key="3">
    <source>
        <dbReference type="ARBA" id="ARBA00022448"/>
    </source>
</evidence>
<evidence type="ECO:0000256" key="6">
    <source>
        <dbReference type="ARBA" id="ARBA00022892"/>
    </source>
</evidence>
<gene>
    <name evidence="12" type="primary">ERD2</name>
    <name evidence="12" type="ORF">HK105_208671</name>
</gene>
<keyword evidence="3" id="KW-0813">Transport</keyword>
<evidence type="ECO:0000313" key="12">
    <source>
        <dbReference type="EMBL" id="KAL2911821.1"/>
    </source>
</evidence>
<keyword evidence="6" id="KW-0931">ER-Golgi transport</keyword>
<dbReference type="Pfam" id="PF00810">
    <property type="entry name" value="ER_lumen_recept"/>
    <property type="match status" value="1"/>
</dbReference>
<evidence type="ECO:0000256" key="11">
    <source>
        <dbReference type="SAM" id="Phobius"/>
    </source>
</evidence>
<evidence type="ECO:0000256" key="5">
    <source>
        <dbReference type="ARBA" id="ARBA00022824"/>
    </source>
</evidence>
<dbReference type="PANTHER" id="PTHR10585">
    <property type="entry name" value="ER LUMEN PROTEIN RETAINING RECEPTOR"/>
    <property type="match status" value="1"/>
</dbReference>
<evidence type="ECO:0000256" key="4">
    <source>
        <dbReference type="ARBA" id="ARBA00022692"/>
    </source>
</evidence>
<dbReference type="Proteomes" id="UP001527925">
    <property type="component" value="Unassembled WGS sequence"/>
</dbReference>
<comment type="similarity">
    <text evidence="2">Belongs to the ERD2 family.</text>
</comment>
<comment type="caution">
    <text evidence="12">The sequence shown here is derived from an EMBL/GenBank/DDBJ whole genome shotgun (WGS) entry which is preliminary data.</text>
</comment>
<evidence type="ECO:0000256" key="1">
    <source>
        <dbReference type="ARBA" id="ARBA00004477"/>
    </source>
</evidence>
<evidence type="ECO:0000256" key="2">
    <source>
        <dbReference type="ARBA" id="ARBA00010120"/>
    </source>
</evidence>
<feature type="transmembrane region" description="Helical" evidence="11">
    <location>
        <begin position="181"/>
        <end position="202"/>
    </location>
</feature>
<keyword evidence="13" id="KW-1185">Reference proteome</keyword>
<comment type="subcellular location">
    <subcellularLocation>
        <location evidence="1">Endoplasmic reticulum membrane</location>
        <topology evidence="1">Multi-pass membrane protein</topology>
    </subcellularLocation>
</comment>
<feature type="transmembrane region" description="Helical" evidence="11">
    <location>
        <begin position="52"/>
        <end position="78"/>
    </location>
</feature>
<dbReference type="EMBL" id="JADGIZ020000086">
    <property type="protein sequence ID" value="KAL2911821.1"/>
    <property type="molecule type" value="Genomic_DNA"/>
</dbReference>
<dbReference type="PROSITE" id="PS00951">
    <property type="entry name" value="ER_LUMEN_RECEPTOR_1"/>
    <property type="match status" value="1"/>
</dbReference>
<keyword evidence="7" id="KW-0653">Protein transport</keyword>
<name>A0ABR4MX75_9FUNG</name>
<accession>A0ABR4MX75</accession>
<keyword evidence="4 11" id="KW-0812">Transmembrane</keyword>
<keyword evidence="9 11" id="KW-0472">Membrane</keyword>
<proteinExistence type="inferred from homology"/>
<evidence type="ECO:0000256" key="9">
    <source>
        <dbReference type="ARBA" id="ARBA00023136"/>
    </source>
</evidence>
<evidence type="ECO:0000313" key="13">
    <source>
        <dbReference type="Proteomes" id="UP001527925"/>
    </source>
</evidence>
<protein>
    <submittedName>
        <fullName evidence="12">Endoplasmic reticulum retention protein</fullName>
    </submittedName>
</protein>
<keyword evidence="10" id="KW-0675">Receptor</keyword>
<keyword evidence="5" id="KW-0256">Endoplasmic reticulum</keyword>
<dbReference type="InterPro" id="IPR000133">
    <property type="entry name" value="ER_ret_rcpt"/>
</dbReference>